<gene>
    <name evidence="3" type="ORF">Scaly_1920200</name>
</gene>
<dbReference type="Pfam" id="PF13976">
    <property type="entry name" value="gag_pre-integrs"/>
    <property type="match status" value="1"/>
</dbReference>
<dbReference type="InterPro" id="IPR013103">
    <property type="entry name" value="RVT_2"/>
</dbReference>
<reference evidence="3" key="2">
    <citation type="journal article" date="2024" name="Plant">
        <title>Genomic evolution and insights into agronomic trait innovations of Sesamum species.</title>
        <authorList>
            <person name="Miao H."/>
            <person name="Wang L."/>
            <person name="Qu L."/>
            <person name="Liu H."/>
            <person name="Sun Y."/>
            <person name="Le M."/>
            <person name="Wang Q."/>
            <person name="Wei S."/>
            <person name="Zheng Y."/>
            <person name="Lin W."/>
            <person name="Duan Y."/>
            <person name="Cao H."/>
            <person name="Xiong S."/>
            <person name="Wang X."/>
            <person name="Wei L."/>
            <person name="Li C."/>
            <person name="Ma Q."/>
            <person name="Ju M."/>
            <person name="Zhao R."/>
            <person name="Li G."/>
            <person name="Mu C."/>
            <person name="Tian Q."/>
            <person name="Mei H."/>
            <person name="Zhang T."/>
            <person name="Gao T."/>
            <person name="Zhang H."/>
        </authorList>
    </citation>
    <scope>NUCLEOTIDE SEQUENCE</scope>
    <source>
        <strain evidence="3">KEN8</strain>
    </source>
</reference>
<evidence type="ECO:0000313" key="3">
    <source>
        <dbReference type="EMBL" id="KAL0342576.1"/>
    </source>
</evidence>
<name>A0AAW2NJD3_9LAMI</name>
<feature type="domain" description="GAG-pre-integrase" evidence="2">
    <location>
        <begin position="257"/>
        <end position="327"/>
    </location>
</feature>
<dbReference type="PANTHER" id="PTHR11439">
    <property type="entry name" value="GAG-POL-RELATED RETROTRANSPOSON"/>
    <property type="match status" value="1"/>
</dbReference>
<proteinExistence type="predicted"/>
<accession>A0AAW2NJD3</accession>
<dbReference type="Pfam" id="PF07727">
    <property type="entry name" value="RVT_2"/>
    <property type="match status" value="1"/>
</dbReference>
<feature type="domain" description="Reverse transcriptase Ty1/copia-type" evidence="1">
    <location>
        <begin position="420"/>
        <end position="499"/>
    </location>
</feature>
<organism evidence="3">
    <name type="scientific">Sesamum calycinum</name>
    <dbReference type="NCBI Taxonomy" id="2727403"/>
    <lineage>
        <taxon>Eukaryota</taxon>
        <taxon>Viridiplantae</taxon>
        <taxon>Streptophyta</taxon>
        <taxon>Embryophyta</taxon>
        <taxon>Tracheophyta</taxon>
        <taxon>Spermatophyta</taxon>
        <taxon>Magnoliopsida</taxon>
        <taxon>eudicotyledons</taxon>
        <taxon>Gunneridae</taxon>
        <taxon>Pentapetalae</taxon>
        <taxon>asterids</taxon>
        <taxon>lamiids</taxon>
        <taxon>Lamiales</taxon>
        <taxon>Pedaliaceae</taxon>
        <taxon>Sesamum</taxon>
    </lineage>
</organism>
<sequence>MKLGYINSKIPKPSEDSEEFEQWNRADCIVTLWLLNSISKDIIESFLCVNLARELWQELETRFWVSNGPMVYQIQREISSISQGTLSISAYYNKVKKLWELLPSYSCGASKEMANLHQSDQLMQFLMGLSECYDHIRNKILMMDPLQSVTNAYAMVLLCGKTRHLKDTCFEIHGYPDWYKSLMEQRKKDKAGSSRAFCTEEFEISQEESIQNVLDNNNVSDTVRMELIKLIREMNPQNSIEPDLEEFDDYAGRVVGKLYVLDDSSFKQETVNKFQQHLESVALNLQTVDIDTWHRRLGHTSVNVLHHLTFTNKAESLKICEVCPQAKRHRLMFPLSRDHDPVTCTLPVTDHGQDDFPNTITQCTPLVPNTHTDTWDIRNTQEATIQNLRGSTRTQTKPAWIQDFYCRYSQDLTSRCNILQWHIHQVDINNALLHGYIKEDIYMVPPEGYSVPLGHVCKLRRSLYGLKQASWQWDVEFTLKLETYGFHQSKHDHCLFTKSGTSGLQHSKATTTPLRVGIKFAADAGSVLPNPEQYRRLVERLLYFGFSRPNISHASQQLSQFMQVPCQQHWDVALHLLKYLKGTTNKRLFFPSRKPLELKAYGNVDWAACLDTMRSLTRYCVFLEQALISWKIKKQNTVSRSSAEAEYRSLATTACELFWIYNLLQDMTVLVPTPIPFFCDNQVALHILANPVFHERTKHLETDCHLVRDKYKEGFLLPSHVSSKL</sequence>
<reference evidence="3" key="1">
    <citation type="submission" date="2020-06" db="EMBL/GenBank/DDBJ databases">
        <authorList>
            <person name="Li T."/>
            <person name="Hu X."/>
            <person name="Zhang T."/>
            <person name="Song X."/>
            <person name="Zhang H."/>
            <person name="Dai N."/>
            <person name="Sheng W."/>
            <person name="Hou X."/>
            <person name="Wei L."/>
        </authorList>
    </citation>
    <scope>NUCLEOTIDE SEQUENCE</scope>
    <source>
        <strain evidence="3">KEN8</strain>
        <tissue evidence="3">Leaf</tissue>
    </source>
</reference>
<dbReference type="PANTHER" id="PTHR11439:SF465">
    <property type="entry name" value="REVERSE TRANSCRIPTASE TY1_COPIA-TYPE DOMAIN-CONTAINING PROTEIN"/>
    <property type="match status" value="1"/>
</dbReference>
<comment type="caution">
    <text evidence="3">The sequence shown here is derived from an EMBL/GenBank/DDBJ whole genome shotgun (WGS) entry which is preliminary data.</text>
</comment>
<dbReference type="EMBL" id="JACGWM010000011">
    <property type="protein sequence ID" value="KAL0342576.1"/>
    <property type="molecule type" value="Genomic_DNA"/>
</dbReference>
<dbReference type="CDD" id="cd09272">
    <property type="entry name" value="RNase_HI_RT_Ty1"/>
    <property type="match status" value="1"/>
</dbReference>
<evidence type="ECO:0000259" key="2">
    <source>
        <dbReference type="Pfam" id="PF13976"/>
    </source>
</evidence>
<dbReference type="SUPFAM" id="SSF56672">
    <property type="entry name" value="DNA/RNA polymerases"/>
    <property type="match status" value="1"/>
</dbReference>
<evidence type="ECO:0000259" key="1">
    <source>
        <dbReference type="Pfam" id="PF07727"/>
    </source>
</evidence>
<dbReference type="InterPro" id="IPR043502">
    <property type="entry name" value="DNA/RNA_pol_sf"/>
</dbReference>
<protein>
    <submittedName>
        <fullName evidence="3">Retrovirus-related Pol polyprotein from transposon RE2</fullName>
    </submittedName>
</protein>
<dbReference type="AlphaFoldDB" id="A0AAW2NJD3"/>
<dbReference type="InterPro" id="IPR025724">
    <property type="entry name" value="GAG-pre-integrase_dom"/>
</dbReference>